<evidence type="ECO:0000259" key="2">
    <source>
        <dbReference type="Pfam" id="PF04212"/>
    </source>
</evidence>
<dbReference type="Pfam" id="PF04212">
    <property type="entry name" value="MIT"/>
    <property type="match status" value="1"/>
</dbReference>
<feature type="compositionally biased region" description="Polar residues" evidence="1">
    <location>
        <begin position="75"/>
        <end position="87"/>
    </location>
</feature>
<proteinExistence type="predicted"/>
<feature type="compositionally biased region" description="Low complexity" evidence="1">
    <location>
        <begin position="35"/>
        <end position="54"/>
    </location>
</feature>
<feature type="domain" description="MIT" evidence="2">
    <location>
        <begin position="92"/>
        <end position="152"/>
    </location>
</feature>
<name>A0A4P9Y1B9_9FUNG</name>
<dbReference type="PANTHER" id="PTHR37327:SF1">
    <property type="entry name" value="MICROTUBULE INTERACTING AND TRANSPORT DOMAIN-CONTAINING PROTEIN"/>
    <property type="match status" value="1"/>
</dbReference>
<evidence type="ECO:0000313" key="3">
    <source>
        <dbReference type="EMBL" id="RKP12567.1"/>
    </source>
</evidence>
<evidence type="ECO:0000256" key="1">
    <source>
        <dbReference type="SAM" id="MobiDB-lite"/>
    </source>
</evidence>
<feature type="region of interest" description="Disordered" evidence="1">
    <location>
        <begin position="20"/>
        <end position="87"/>
    </location>
</feature>
<dbReference type="InterPro" id="IPR036181">
    <property type="entry name" value="MIT_dom_sf"/>
</dbReference>
<dbReference type="InterPro" id="IPR007330">
    <property type="entry name" value="MIT_dom"/>
</dbReference>
<dbReference type="Gene3D" id="1.20.58.80">
    <property type="entry name" value="Phosphotransferase system, lactose/cellobiose-type IIA subunit"/>
    <property type="match status" value="1"/>
</dbReference>
<gene>
    <name evidence="3" type="ORF">BJ684DRAFT_20905</name>
</gene>
<protein>
    <recommendedName>
        <fullName evidence="2">MIT domain-containing protein</fullName>
    </recommendedName>
</protein>
<dbReference type="EMBL" id="KZ988286">
    <property type="protein sequence ID" value="RKP12567.1"/>
    <property type="molecule type" value="Genomic_DNA"/>
</dbReference>
<dbReference type="PANTHER" id="PTHR37327">
    <property type="entry name" value="CHROMOSOME 1, WHOLE GENOME SHOTGUN SEQUENCE"/>
    <property type="match status" value="1"/>
</dbReference>
<dbReference type="OrthoDB" id="2245455at2759"/>
<organism evidence="3 4">
    <name type="scientific">Piptocephalis cylindrospora</name>
    <dbReference type="NCBI Taxonomy" id="1907219"/>
    <lineage>
        <taxon>Eukaryota</taxon>
        <taxon>Fungi</taxon>
        <taxon>Fungi incertae sedis</taxon>
        <taxon>Zoopagomycota</taxon>
        <taxon>Zoopagomycotina</taxon>
        <taxon>Zoopagomycetes</taxon>
        <taxon>Zoopagales</taxon>
        <taxon>Piptocephalidaceae</taxon>
        <taxon>Piptocephalis</taxon>
    </lineage>
</organism>
<dbReference type="Proteomes" id="UP000267251">
    <property type="component" value="Unassembled WGS sequence"/>
</dbReference>
<reference evidence="4" key="1">
    <citation type="journal article" date="2018" name="Nat. Microbiol.">
        <title>Leveraging single-cell genomics to expand the fungal tree of life.</title>
        <authorList>
            <person name="Ahrendt S.R."/>
            <person name="Quandt C.A."/>
            <person name="Ciobanu D."/>
            <person name="Clum A."/>
            <person name="Salamov A."/>
            <person name="Andreopoulos B."/>
            <person name="Cheng J.F."/>
            <person name="Woyke T."/>
            <person name="Pelin A."/>
            <person name="Henrissat B."/>
            <person name="Reynolds N.K."/>
            <person name="Benny G.L."/>
            <person name="Smith M.E."/>
            <person name="James T.Y."/>
            <person name="Grigoriev I.V."/>
        </authorList>
    </citation>
    <scope>NUCLEOTIDE SEQUENCE [LARGE SCALE GENOMIC DNA]</scope>
</reference>
<dbReference type="SUPFAM" id="SSF116846">
    <property type="entry name" value="MIT domain"/>
    <property type="match status" value="1"/>
</dbReference>
<evidence type="ECO:0000313" key="4">
    <source>
        <dbReference type="Proteomes" id="UP000267251"/>
    </source>
</evidence>
<keyword evidence="4" id="KW-1185">Reference proteome</keyword>
<accession>A0A4P9Y1B9</accession>
<dbReference type="AlphaFoldDB" id="A0A4P9Y1B9"/>
<sequence>MSLGYNEVGSVILSLQFKEDTMSGGTGPLPPDLAPGDSGSGSTDSSGPTHFSTPVTPPAPPAPSTASLSKKVVSLASTTNPAPPLSSSRTILSVALAQAQSAVLLDGANNMNEAIAAYTEAVRLLEQVMQRTSSDESRNRIRQIHATYANRFPQSIVPSALPGP</sequence>